<dbReference type="PANTHER" id="PTHR12818">
    <property type="entry name" value="TRNA (ADENINE(37)-N6)-METHYLTRANSFERASE"/>
    <property type="match status" value="1"/>
</dbReference>
<evidence type="ECO:0000313" key="4">
    <source>
        <dbReference type="EMBL" id="SHI49448.1"/>
    </source>
</evidence>
<dbReference type="PANTHER" id="PTHR12818:SF0">
    <property type="entry name" value="TRNA (ADENINE(37)-N6)-METHYLTRANSFERASE"/>
    <property type="match status" value="1"/>
</dbReference>
<dbReference type="GO" id="GO:0008168">
    <property type="term" value="F:methyltransferase activity"/>
    <property type="evidence" value="ECO:0007669"/>
    <property type="project" value="UniProtKB-KW"/>
</dbReference>
<dbReference type="OrthoDB" id="9804309at2"/>
<keyword evidence="5" id="KW-1185">Reference proteome</keyword>
<keyword evidence="4" id="KW-0808">Transferase</keyword>
<proteinExistence type="inferred from homology"/>
<dbReference type="InterPro" id="IPR040372">
    <property type="entry name" value="YaeB-like"/>
</dbReference>
<evidence type="ECO:0000256" key="1">
    <source>
        <dbReference type="ARBA" id="ARBA00022691"/>
    </source>
</evidence>
<dbReference type="AlphaFoldDB" id="A0A1M6BLL0"/>
<dbReference type="Gene3D" id="2.40.30.70">
    <property type="entry name" value="YaeB-like"/>
    <property type="match status" value="1"/>
</dbReference>
<dbReference type="PROSITE" id="PS51668">
    <property type="entry name" value="TSAA_2"/>
    <property type="match status" value="1"/>
</dbReference>
<reference evidence="5" key="1">
    <citation type="submission" date="2016-11" db="EMBL/GenBank/DDBJ databases">
        <authorList>
            <person name="Varghese N."/>
            <person name="Submissions S."/>
        </authorList>
    </citation>
    <scope>NUCLEOTIDE SEQUENCE [LARGE SCALE GENOMIC DNA]</scope>
    <source>
        <strain evidence="5">DSM 16219</strain>
    </source>
</reference>
<dbReference type="GO" id="GO:0032259">
    <property type="term" value="P:methylation"/>
    <property type="evidence" value="ECO:0007669"/>
    <property type="project" value="UniProtKB-KW"/>
</dbReference>
<dbReference type="CDD" id="cd09281">
    <property type="entry name" value="UPF0066"/>
    <property type="match status" value="1"/>
</dbReference>
<evidence type="ECO:0000259" key="3">
    <source>
        <dbReference type="PROSITE" id="PS51668"/>
    </source>
</evidence>
<accession>A0A1M6BLL0</accession>
<dbReference type="Proteomes" id="UP000183994">
    <property type="component" value="Unassembled WGS sequence"/>
</dbReference>
<keyword evidence="4" id="KW-0489">Methyltransferase</keyword>
<keyword evidence="1" id="KW-0949">S-adenosyl-L-methionine</keyword>
<evidence type="ECO:0000313" key="5">
    <source>
        <dbReference type="Proteomes" id="UP000183994"/>
    </source>
</evidence>
<feature type="domain" description="TsaA-like" evidence="3">
    <location>
        <begin position="12"/>
        <end position="163"/>
    </location>
</feature>
<organism evidence="4 5">
    <name type="scientific">Desulfatibacillum alkenivorans DSM 16219</name>
    <dbReference type="NCBI Taxonomy" id="1121393"/>
    <lineage>
        <taxon>Bacteria</taxon>
        <taxon>Pseudomonadati</taxon>
        <taxon>Thermodesulfobacteriota</taxon>
        <taxon>Desulfobacteria</taxon>
        <taxon>Desulfobacterales</taxon>
        <taxon>Desulfatibacillaceae</taxon>
        <taxon>Desulfatibacillum</taxon>
    </lineage>
</organism>
<dbReference type="InterPro" id="IPR036414">
    <property type="entry name" value="YaeB_N_sf"/>
</dbReference>
<dbReference type="Pfam" id="PF01980">
    <property type="entry name" value="TrmO_N"/>
    <property type="match status" value="1"/>
</dbReference>
<dbReference type="InterPro" id="IPR023370">
    <property type="entry name" value="TrmO-like_N"/>
</dbReference>
<dbReference type="RefSeq" id="WP_073471701.1">
    <property type="nucleotide sequence ID" value="NZ_FQZU01000001.1"/>
</dbReference>
<dbReference type="InterPro" id="IPR036413">
    <property type="entry name" value="YaeB-like_sf"/>
</dbReference>
<sequence length="181" mass="20912">MPDYRSLNEFTVTPVGVVHTSMDKPAFRPDMGDEDYDNRIKEQRKTRKKLNSLESELEIDPNLEGILDGIEEYSHILVIYWPHLIPEDRRSMRQVHPMGRKNIPLKGIYATCSPARPNPILVSAVRLLERKDNILKVQGLDAVDGSPILDIKPFTLSYPNYEKVTVPQWLDDLMEDLKKEE</sequence>
<name>A0A1M6BLL0_9BACT</name>
<dbReference type="EMBL" id="FQZU01000001">
    <property type="protein sequence ID" value="SHI49448.1"/>
    <property type="molecule type" value="Genomic_DNA"/>
</dbReference>
<comment type="similarity">
    <text evidence="2">Belongs to the tRNA methyltransferase O family.</text>
</comment>
<gene>
    <name evidence="4" type="ORF">SAMN02745216_00015</name>
</gene>
<dbReference type="STRING" id="1121393.SAMN02745216_00015"/>
<protein>
    <submittedName>
        <fullName evidence="4">tRNA-Thr(GGU) m(6)t(6)A37 methyltransferase TsaA</fullName>
    </submittedName>
</protein>
<dbReference type="NCBIfam" id="TIGR00104">
    <property type="entry name" value="tRNA_TsaA"/>
    <property type="match status" value="1"/>
</dbReference>
<evidence type="ECO:0000256" key="2">
    <source>
        <dbReference type="ARBA" id="ARBA00033753"/>
    </source>
</evidence>
<dbReference type="SUPFAM" id="SSF118196">
    <property type="entry name" value="YaeB-like"/>
    <property type="match status" value="1"/>
</dbReference>